<dbReference type="PANTHER" id="PTHR48202:SF1">
    <property type="entry name" value="ALPHA_BETA-HYDROLASES SUPERFAMILY PROTEIN"/>
    <property type="match status" value="1"/>
</dbReference>
<feature type="compositionally biased region" description="Low complexity" evidence="1">
    <location>
        <begin position="754"/>
        <end position="767"/>
    </location>
</feature>
<dbReference type="SUPFAM" id="SSF48371">
    <property type="entry name" value="ARM repeat"/>
    <property type="match status" value="2"/>
</dbReference>
<feature type="compositionally biased region" description="Low complexity" evidence="1">
    <location>
        <begin position="28"/>
        <end position="49"/>
    </location>
</feature>
<dbReference type="Proteomes" id="UP001140206">
    <property type="component" value="Chromosome 4"/>
</dbReference>
<proteinExistence type="predicted"/>
<dbReference type="EMBL" id="JAMFTS010000004">
    <property type="protein sequence ID" value="KAJ4767680.1"/>
    <property type="molecule type" value="Genomic_DNA"/>
</dbReference>
<sequence>MLRLLSRRRRLLIRRFSSTSDQSRVTDLTTSAPSTTQQPPPSLTTLPHSLPSPLPRPRRLRSFPPYFIAGTLVSSAALVYYLSNSSSQPDASDRIYTDLSETLEKSKCSARRLMTHMKQTGAAAAVLWRSLLSVLTSANQGVRSGFELRVAALLADIAAANTTRRMALVGAGRGVVVDWLLEIVSANGNGNGDRGGTQAEAARALAHLVADPTVCDKVLGRPGAVPSLLRFIFSFQPKKPNKNYKHSSLDGLDPSKGRSMLVAALMDIITSDCDTADPASLHPMLSGSASLRDIASAIEVIEQGSIHFDNDGNKNDDGDDGDIGMKGIGMKVLGGTAILGFSPGTGEELAAPLHNAVSLPELNRSNSSTVPGLWDDLQREHVAVPFATWALANWALASGANRLRIQELDRDGQAVMAALTAPERTVKWHGSLVARALLDDSNLPLTGSVPDWSSSLLSTAFDASGNEDVSLVQLALSTFLVSVERCDESKKVIREKSLELMRGIAKQTEKNINLQEMLVRVLGLLFEDNHVNGTNDIHSPLSIEEGQRWSGILVRWIFDQYYPDSMRNTAIRILSHILEDCGPASVPISQGWLTLLLNDVLGSSKTQNLKGNVPPPQADKVKHQIDHFNASSATQIASQLASAVVRQAGTPSEPAPSDPGTIFNNKAPLADFLSLEPFVTSLRNFLKQKNPPKFDAADSALATLKAIKALSELCSDDIACQRKISNLGALSLLRRFLLGDDYEKLAANATYAASNKSNKNSNNSESNVESGTDNSSIRVPPAAHVRRHAARLLTILSTSPSARNLIKHDRILCKWLDDCATGQVQCNDLKLQSYCRSVLLNVSLPENPEKKNPQFGDGLFFLNPEMPQESLKNQEENKEKNNRMQPTWDVVFVHGLRGGPFNSWRISDNKCSTTSKAGLVENIDQDAGKEGTCWPREWLAMDFPHGRFFTVKYKTNLTDWTGASLPLQEVSSMLLRRLLAAGIGTRPVVFVTHSMGGLVVKQMLFQAKLHNHNEFLQNTAGLVFYSCPHFGSKLADMPWRMGFVLRPAPSVGELRSGSPRLMELNDFIRNLNNKGSLDVLSFSETQVTPIVEGYGGWALRMEIVPIESAYPGFGELVVLDATDHVNSCKPLNKSDPSYAETLEFLKKLKSQRDKK</sequence>
<feature type="region of interest" description="Disordered" evidence="1">
    <location>
        <begin position="23"/>
        <end position="55"/>
    </location>
</feature>
<dbReference type="AlphaFoldDB" id="A0AAV8DI76"/>
<protein>
    <submittedName>
        <fullName evidence="2">Alpha/beta-Hydrolases superfamily protein</fullName>
    </submittedName>
</protein>
<dbReference type="PANTHER" id="PTHR48202">
    <property type="entry name" value="ALPHA/BETA-HYDROLASES SUPERFAMILY PROTEIN"/>
    <property type="match status" value="1"/>
</dbReference>
<dbReference type="InterPro" id="IPR011989">
    <property type="entry name" value="ARM-like"/>
</dbReference>
<dbReference type="Gene3D" id="3.40.50.1820">
    <property type="entry name" value="alpha/beta hydrolase"/>
    <property type="match status" value="1"/>
</dbReference>
<evidence type="ECO:0000313" key="3">
    <source>
        <dbReference type="Proteomes" id="UP001140206"/>
    </source>
</evidence>
<dbReference type="InterPro" id="IPR029058">
    <property type="entry name" value="AB_hydrolase_fold"/>
</dbReference>
<gene>
    <name evidence="2" type="ORF">LUZ62_078055</name>
</gene>
<comment type="caution">
    <text evidence="2">The sequence shown here is derived from an EMBL/GenBank/DDBJ whole genome shotgun (WGS) entry which is preliminary data.</text>
</comment>
<feature type="region of interest" description="Disordered" evidence="1">
    <location>
        <begin position="754"/>
        <end position="780"/>
    </location>
</feature>
<accession>A0AAV8DI76</accession>
<evidence type="ECO:0000313" key="2">
    <source>
        <dbReference type="EMBL" id="KAJ4767680.1"/>
    </source>
</evidence>
<dbReference type="SUPFAM" id="SSF53474">
    <property type="entry name" value="alpha/beta-Hydrolases"/>
    <property type="match status" value="1"/>
</dbReference>
<reference evidence="2" key="1">
    <citation type="submission" date="2022-08" db="EMBL/GenBank/DDBJ databases">
        <authorList>
            <person name="Marques A."/>
        </authorList>
    </citation>
    <scope>NUCLEOTIDE SEQUENCE</scope>
    <source>
        <strain evidence="2">RhyPub2mFocal</strain>
        <tissue evidence="2">Leaves</tissue>
    </source>
</reference>
<evidence type="ECO:0000256" key="1">
    <source>
        <dbReference type="SAM" id="MobiDB-lite"/>
    </source>
</evidence>
<dbReference type="Gene3D" id="1.25.10.10">
    <property type="entry name" value="Leucine-rich Repeat Variant"/>
    <property type="match status" value="2"/>
</dbReference>
<feature type="compositionally biased region" description="Polar residues" evidence="1">
    <location>
        <begin position="768"/>
        <end position="777"/>
    </location>
</feature>
<organism evidence="2 3">
    <name type="scientific">Rhynchospora pubera</name>
    <dbReference type="NCBI Taxonomy" id="906938"/>
    <lineage>
        <taxon>Eukaryota</taxon>
        <taxon>Viridiplantae</taxon>
        <taxon>Streptophyta</taxon>
        <taxon>Embryophyta</taxon>
        <taxon>Tracheophyta</taxon>
        <taxon>Spermatophyta</taxon>
        <taxon>Magnoliopsida</taxon>
        <taxon>Liliopsida</taxon>
        <taxon>Poales</taxon>
        <taxon>Cyperaceae</taxon>
        <taxon>Cyperoideae</taxon>
        <taxon>Rhynchosporeae</taxon>
        <taxon>Rhynchospora</taxon>
    </lineage>
</organism>
<keyword evidence="3" id="KW-1185">Reference proteome</keyword>
<dbReference type="InterPro" id="IPR016024">
    <property type="entry name" value="ARM-type_fold"/>
</dbReference>
<name>A0AAV8DI76_9POAL</name>